<evidence type="ECO:0000256" key="2">
    <source>
        <dbReference type="ARBA" id="ARBA00022729"/>
    </source>
</evidence>
<reference evidence="5 6" key="1">
    <citation type="submission" date="2018-04" db="EMBL/GenBank/DDBJ databases">
        <title>Genomic Encyclopedia of Archaeal and Bacterial Type Strains, Phase II (KMG-II): from individual species to whole genera.</title>
        <authorList>
            <person name="Goeker M."/>
        </authorList>
    </citation>
    <scope>NUCLEOTIDE SEQUENCE [LARGE SCALE GENOMIC DNA]</scope>
    <source>
        <strain evidence="5 6">DSM 29955</strain>
    </source>
</reference>
<dbReference type="PANTHER" id="PTHR33376">
    <property type="match status" value="1"/>
</dbReference>
<evidence type="ECO:0000313" key="6">
    <source>
        <dbReference type="Proteomes" id="UP000244523"/>
    </source>
</evidence>
<dbReference type="EMBL" id="QBUD01000001">
    <property type="protein sequence ID" value="PUB18980.1"/>
    <property type="molecule type" value="Genomic_DNA"/>
</dbReference>
<dbReference type="PROSITE" id="PS51318">
    <property type="entry name" value="TAT"/>
    <property type="match status" value="1"/>
</dbReference>
<dbReference type="GO" id="GO:0055085">
    <property type="term" value="P:transmembrane transport"/>
    <property type="evidence" value="ECO:0007669"/>
    <property type="project" value="InterPro"/>
</dbReference>
<dbReference type="InterPro" id="IPR006311">
    <property type="entry name" value="TAT_signal"/>
</dbReference>
<dbReference type="OrthoDB" id="7822595at2"/>
<dbReference type="Gene3D" id="3.40.190.170">
    <property type="entry name" value="Bacterial extracellular solute-binding protein, family 7"/>
    <property type="match status" value="1"/>
</dbReference>
<gene>
    <name evidence="5" type="ORF">C8N45_101571</name>
</gene>
<evidence type="ECO:0000256" key="3">
    <source>
        <dbReference type="ARBA" id="ARBA00022764"/>
    </source>
</evidence>
<name>A0A2T6KQZ7_9RHOB</name>
<dbReference type="NCBIfam" id="NF037995">
    <property type="entry name" value="TRAP_S1"/>
    <property type="match status" value="1"/>
</dbReference>
<comment type="subcellular location">
    <subcellularLocation>
        <location evidence="1">Periplasm</location>
    </subcellularLocation>
</comment>
<keyword evidence="3" id="KW-0574">Periplasm</keyword>
<accession>A0A2T6KQZ7</accession>
<dbReference type="InterPro" id="IPR038404">
    <property type="entry name" value="TRAP_DctP_sf"/>
</dbReference>
<keyword evidence="2 4" id="KW-0732">Signal</keyword>
<dbReference type="AlphaFoldDB" id="A0A2T6KQZ7"/>
<evidence type="ECO:0000256" key="1">
    <source>
        <dbReference type="ARBA" id="ARBA00004418"/>
    </source>
</evidence>
<dbReference type="PANTHER" id="PTHR33376:SF15">
    <property type="entry name" value="BLL6794 PROTEIN"/>
    <property type="match status" value="1"/>
</dbReference>
<dbReference type="NCBIfam" id="TIGR01409">
    <property type="entry name" value="TAT_signal_seq"/>
    <property type="match status" value="1"/>
</dbReference>
<feature type="chain" id="PRO_5015538959" evidence="4">
    <location>
        <begin position="27"/>
        <end position="349"/>
    </location>
</feature>
<dbReference type="Pfam" id="PF03480">
    <property type="entry name" value="DctP"/>
    <property type="match status" value="1"/>
</dbReference>
<dbReference type="GO" id="GO:0042597">
    <property type="term" value="C:periplasmic space"/>
    <property type="evidence" value="ECO:0007669"/>
    <property type="project" value="UniProtKB-SubCell"/>
</dbReference>
<proteinExistence type="predicted"/>
<dbReference type="InterPro" id="IPR019546">
    <property type="entry name" value="TAT_signal_bac_arc"/>
</dbReference>
<feature type="signal peptide" evidence="4">
    <location>
        <begin position="1"/>
        <end position="26"/>
    </location>
</feature>
<dbReference type="Proteomes" id="UP000244523">
    <property type="component" value="Unassembled WGS sequence"/>
</dbReference>
<evidence type="ECO:0000256" key="4">
    <source>
        <dbReference type="SAM" id="SignalP"/>
    </source>
</evidence>
<comment type="caution">
    <text evidence="5">The sequence shown here is derived from an EMBL/GenBank/DDBJ whole genome shotgun (WGS) entry which is preliminary data.</text>
</comment>
<protein>
    <submittedName>
        <fullName evidence="5">Secreted protein</fullName>
    </submittedName>
</protein>
<dbReference type="CDD" id="cd13665">
    <property type="entry name" value="PBP2_TRAP_Dctp3_4"/>
    <property type="match status" value="1"/>
</dbReference>
<dbReference type="InterPro" id="IPR018389">
    <property type="entry name" value="DctP_fam"/>
</dbReference>
<dbReference type="RefSeq" id="WP_108384670.1">
    <property type="nucleotide sequence ID" value="NZ_QBUD01000001.1"/>
</dbReference>
<keyword evidence="6" id="KW-1185">Reference proteome</keyword>
<organism evidence="5 6">
    <name type="scientific">Yoonia sediminilitoris</name>
    <dbReference type="NCBI Taxonomy" id="1286148"/>
    <lineage>
        <taxon>Bacteria</taxon>
        <taxon>Pseudomonadati</taxon>
        <taxon>Pseudomonadota</taxon>
        <taxon>Alphaproteobacteria</taxon>
        <taxon>Rhodobacterales</taxon>
        <taxon>Paracoccaceae</taxon>
        <taxon>Yoonia</taxon>
    </lineage>
</organism>
<evidence type="ECO:0000313" key="5">
    <source>
        <dbReference type="EMBL" id="PUB18980.1"/>
    </source>
</evidence>
<sequence>MKRRDFLKTTAAGALAAGVGTNAAFAQDANLRFHQFLPPVAPLPAHAFKPWGERLAAASGGRLNVQHFDAMALGGRPPELLDQARDGVVDIAMSVVGYTPGRFPRTEVFELPFMMKNPIATSLAFQQMIEDDFQDSEYSDFKVLGGWVHGPGLIHTEEPVEKLEDMAGKTLRGPTRIINDLLSELGAEPVGMPLPAIPEALSKGVINGTVIPWEVTPSIRLTELISNHTEFAGEEALYTATIIMVMNRQAYDALPDDLREILDAESGAAMAQAFSQVMLDYDVPGREIAVAAGNNLITLDEAEVARWKAAAQPVIDRWIADMEGKGIDGQALIDRAKALIDEKTKMLAG</sequence>